<evidence type="ECO:0000313" key="2">
    <source>
        <dbReference type="Proteomes" id="UP000298050"/>
    </source>
</evidence>
<accession>A0A4Z0M9Q5</accession>
<organism evidence="1 2">
    <name type="scientific">Mangrovimicrobium sediminis</name>
    <dbReference type="NCBI Taxonomy" id="2562682"/>
    <lineage>
        <taxon>Bacteria</taxon>
        <taxon>Pseudomonadati</taxon>
        <taxon>Pseudomonadota</taxon>
        <taxon>Gammaproteobacteria</taxon>
        <taxon>Cellvibrionales</taxon>
        <taxon>Halieaceae</taxon>
        <taxon>Mangrovimicrobium</taxon>
    </lineage>
</organism>
<reference evidence="1 2" key="1">
    <citation type="submission" date="2019-04" db="EMBL/GenBank/DDBJ databases">
        <title>Taxonomy of novel Haliea sp. from mangrove soil of West Coast of India.</title>
        <authorList>
            <person name="Verma A."/>
            <person name="Kumar P."/>
            <person name="Krishnamurthi S."/>
        </authorList>
    </citation>
    <scope>NUCLEOTIDE SEQUENCE [LARGE SCALE GENOMIC DNA]</scope>
    <source>
        <strain evidence="1 2">SAOS-164</strain>
    </source>
</reference>
<dbReference type="Gene3D" id="3.30.530.20">
    <property type="match status" value="1"/>
</dbReference>
<sequence>MSPPSPDFEASLRQRYGRFSTFHAVDIDAPAQALWREIEAFEQWPQWNPLYTRASGSFTPGATLGFTVAIPGMPEHTGQAQVVELQPGQCVSYRMLGREWLTRATRFIEVSELDSGRSRLVNGEAMGGLLGPLLYLGFSAKIRGGLQGMNEALKARLEGGRAADG</sequence>
<name>A0A4Z0M9Q5_9GAMM</name>
<proteinExistence type="predicted"/>
<dbReference type="InterPro" id="IPR023393">
    <property type="entry name" value="START-like_dom_sf"/>
</dbReference>
<dbReference type="CDD" id="cd07822">
    <property type="entry name" value="SRPBCC_4"/>
    <property type="match status" value="1"/>
</dbReference>
<keyword evidence="2" id="KW-1185">Reference proteome</keyword>
<dbReference type="Pfam" id="PF10604">
    <property type="entry name" value="Polyketide_cyc2"/>
    <property type="match status" value="1"/>
</dbReference>
<dbReference type="OrthoDB" id="9800600at2"/>
<dbReference type="Proteomes" id="UP000298050">
    <property type="component" value="Unassembled WGS sequence"/>
</dbReference>
<gene>
    <name evidence="1" type="ORF">E4634_00840</name>
</gene>
<dbReference type="RefSeq" id="WP_135440703.1">
    <property type="nucleotide sequence ID" value="NZ_SRLE01000001.1"/>
</dbReference>
<comment type="caution">
    <text evidence="1">The sequence shown here is derived from an EMBL/GenBank/DDBJ whole genome shotgun (WGS) entry which is preliminary data.</text>
</comment>
<evidence type="ECO:0000313" key="1">
    <source>
        <dbReference type="EMBL" id="TGD76126.1"/>
    </source>
</evidence>
<protein>
    <submittedName>
        <fullName evidence="1">SRPBCC domain-containing protein</fullName>
    </submittedName>
</protein>
<dbReference type="SUPFAM" id="SSF55961">
    <property type="entry name" value="Bet v1-like"/>
    <property type="match status" value="1"/>
</dbReference>
<dbReference type="EMBL" id="SRLE01000001">
    <property type="protein sequence ID" value="TGD76126.1"/>
    <property type="molecule type" value="Genomic_DNA"/>
</dbReference>
<dbReference type="AlphaFoldDB" id="A0A4Z0M9Q5"/>
<dbReference type="InterPro" id="IPR019587">
    <property type="entry name" value="Polyketide_cyclase/dehydratase"/>
</dbReference>